<dbReference type="Proteomes" id="UP000554482">
    <property type="component" value="Unassembled WGS sequence"/>
</dbReference>
<protein>
    <submittedName>
        <fullName evidence="1">Uncharacterized protein</fullName>
    </submittedName>
</protein>
<evidence type="ECO:0000313" key="2">
    <source>
        <dbReference type="Proteomes" id="UP000554482"/>
    </source>
</evidence>
<comment type="caution">
    <text evidence="1">The sequence shown here is derived from an EMBL/GenBank/DDBJ whole genome shotgun (WGS) entry which is preliminary data.</text>
</comment>
<dbReference type="PANTHER" id="PTHR33018:SF37">
    <property type="entry name" value="TRANSPOSASE TNP1_EN_SPM-LIKE DOMAIN-CONTAINING PROTEIN"/>
    <property type="match status" value="1"/>
</dbReference>
<evidence type="ECO:0000313" key="1">
    <source>
        <dbReference type="EMBL" id="KAF5205969.1"/>
    </source>
</evidence>
<gene>
    <name evidence="1" type="ORF">FRX31_004445</name>
</gene>
<keyword evidence="2" id="KW-1185">Reference proteome</keyword>
<reference evidence="1 2" key="1">
    <citation type="submission" date="2020-06" db="EMBL/GenBank/DDBJ databases">
        <title>Transcriptomic and genomic resources for Thalictrum thalictroides and T. hernandezii: Facilitating candidate gene discovery in an emerging model plant lineage.</title>
        <authorList>
            <person name="Arias T."/>
            <person name="Riano-Pachon D.M."/>
            <person name="Di Stilio V.S."/>
        </authorList>
    </citation>
    <scope>NUCLEOTIDE SEQUENCE [LARGE SCALE GENOMIC DNA]</scope>
    <source>
        <strain evidence="2">cv. WT478/WT964</strain>
        <tissue evidence="1">Leaves</tissue>
    </source>
</reference>
<dbReference type="InterPro" id="IPR004252">
    <property type="entry name" value="Probable_transposase_24"/>
</dbReference>
<organism evidence="1 2">
    <name type="scientific">Thalictrum thalictroides</name>
    <name type="common">Rue-anemone</name>
    <name type="synonym">Anemone thalictroides</name>
    <dbReference type="NCBI Taxonomy" id="46969"/>
    <lineage>
        <taxon>Eukaryota</taxon>
        <taxon>Viridiplantae</taxon>
        <taxon>Streptophyta</taxon>
        <taxon>Embryophyta</taxon>
        <taxon>Tracheophyta</taxon>
        <taxon>Spermatophyta</taxon>
        <taxon>Magnoliopsida</taxon>
        <taxon>Ranunculales</taxon>
        <taxon>Ranunculaceae</taxon>
        <taxon>Thalictroideae</taxon>
        <taxon>Thalictrum</taxon>
    </lineage>
</organism>
<dbReference type="PANTHER" id="PTHR33018">
    <property type="entry name" value="OS10G0338966 PROTEIN-RELATED"/>
    <property type="match status" value="1"/>
</dbReference>
<dbReference type="OrthoDB" id="1898084at2759"/>
<sequence>MDPGVWKFFCIYEHNAKVIARNKKNAENKKNATPHCYGRRSFAQVIDSMIKENQGQKPRRVEIWKKGRVRVDGSILESARETYEKVVAADEKITSSGTVDVDDIEHDALSEVFGVDKKSCTRGVSSYTSLKQVRHADFVRSLHVKDVLASNASVDEKIGKMESKIDSMEGVLKVIIICGYPCI</sequence>
<name>A0A7J6X8K0_THATH</name>
<dbReference type="Pfam" id="PF03004">
    <property type="entry name" value="Transposase_24"/>
    <property type="match status" value="1"/>
</dbReference>
<dbReference type="EMBL" id="JABWDY010003401">
    <property type="protein sequence ID" value="KAF5205969.1"/>
    <property type="molecule type" value="Genomic_DNA"/>
</dbReference>
<accession>A0A7J6X8K0</accession>
<proteinExistence type="predicted"/>
<dbReference type="AlphaFoldDB" id="A0A7J6X8K0"/>